<proteinExistence type="predicted"/>
<dbReference type="Proteomes" id="UP001152797">
    <property type="component" value="Unassembled WGS sequence"/>
</dbReference>
<dbReference type="SMART" id="SM00028">
    <property type="entry name" value="TPR"/>
    <property type="match status" value="3"/>
</dbReference>
<dbReference type="PANTHER" id="PTHR46423">
    <property type="entry name" value="RNA POLYMERASE II-ASSOCIATED PROTEIN 3"/>
    <property type="match status" value="1"/>
</dbReference>
<dbReference type="InterPro" id="IPR051966">
    <property type="entry name" value="RPAP3"/>
</dbReference>
<evidence type="ECO:0000256" key="1">
    <source>
        <dbReference type="ARBA" id="ARBA00022803"/>
    </source>
</evidence>
<dbReference type="Gene3D" id="3.90.550.10">
    <property type="entry name" value="Spore Coat Polysaccharide Biosynthesis Protein SpsA, Chain A"/>
    <property type="match status" value="1"/>
</dbReference>
<feature type="domain" description="Glycosyltransferase 2-like" evidence="2">
    <location>
        <begin position="480"/>
        <end position="613"/>
    </location>
</feature>
<dbReference type="Gene3D" id="1.25.40.10">
    <property type="entry name" value="Tetratricopeptide repeat domain"/>
    <property type="match status" value="1"/>
</dbReference>
<dbReference type="EMBL" id="CAMXCT030004423">
    <property type="protein sequence ID" value="CAL4796247.1"/>
    <property type="molecule type" value="Genomic_DNA"/>
</dbReference>
<evidence type="ECO:0000313" key="5">
    <source>
        <dbReference type="Proteomes" id="UP001152797"/>
    </source>
</evidence>
<dbReference type="InterPro" id="IPR001173">
    <property type="entry name" value="Glyco_trans_2-like"/>
</dbReference>
<keyword evidence="5" id="KW-1185">Reference proteome</keyword>
<dbReference type="OrthoDB" id="2423701at2759"/>
<dbReference type="SUPFAM" id="SSF48452">
    <property type="entry name" value="TPR-like"/>
    <property type="match status" value="1"/>
</dbReference>
<dbReference type="GO" id="GO:0101031">
    <property type="term" value="C:protein folding chaperone complex"/>
    <property type="evidence" value="ECO:0007669"/>
    <property type="project" value="TreeGrafter"/>
</dbReference>
<accession>A0A9P1GD31</accession>
<dbReference type="InterPro" id="IPR029044">
    <property type="entry name" value="Nucleotide-diphossugar_trans"/>
</dbReference>
<dbReference type="EMBL" id="CAMXCT010004423">
    <property type="protein sequence ID" value="CAI4008935.1"/>
    <property type="molecule type" value="Genomic_DNA"/>
</dbReference>
<gene>
    <name evidence="3" type="ORF">C1SCF055_LOCUS34325</name>
</gene>
<dbReference type="AlphaFoldDB" id="A0A9P1GD31"/>
<evidence type="ECO:0000313" key="4">
    <source>
        <dbReference type="EMBL" id="CAL4796247.1"/>
    </source>
</evidence>
<dbReference type="SUPFAM" id="SSF53448">
    <property type="entry name" value="Nucleotide-diphospho-sugar transferases"/>
    <property type="match status" value="1"/>
</dbReference>
<dbReference type="PANTHER" id="PTHR46423:SF1">
    <property type="entry name" value="RNA POLYMERASE II-ASSOCIATED PROTEIN 3"/>
    <property type="match status" value="1"/>
</dbReference>
<evidence type="ECO:0000313" key="3">
    <source>
        <dbReference type="EMBL" id="CAI4008935.1"/>
    </source>
</evidence>
<organism evidence="3">
    <name type="scientific">Cladocopium goreaui</name>
    <dbReference type="NCBI Taxonomy" id="2562237"/>
    <lineage>
        <taxon>Eukaryota</taxon>
        <taxon>Sar</taxon>
        <taxon>Alveolata</taxon>
        <taxon>Dinophyceae</taxon>
        <taxon>Suessiales</taxon>
        <taxon>Symbiodiniaceae</taxon>
        <taxon>Cladocopium</taxon>
    </lineage>
</organism>
<dbReference type="EMBL" id="CAMXCT020004423">
    <property type="protein sequence ID" value="CAL1162310.1"/>
    <property type="molecule type" value="Genomic_DNA"/>
</dbReference>
<dbReference type="Pfam" id="PF00535">
    <property type="entry name" value="Glycos_transf_2"/>
    <property type="match status" value="1"/>
</dbReference>
<evidence type="ECO:0000259" key="2">
    <source>
        <dbReference type="Pfam" id="PF00535"/>
    </source>
</evidence>
<protein>
    <recommendedName>
        <fullName evidence="2">Glycosyltransferase 2-like domain-containing protein</fullName>
    </recommendedName>
</protein>
<keyword evidence="1" id="KW-0802">TPR repeat</keyword>
<name>A0A9P1GD31_9DINO</name>
<sequence>MAGPDATQAEELKRQGTAAYAQQDWAAAAEHYTAALECCPSDSELAVTCLNNRAACFAQLKQHELVVRDTSEVLKQQPANIKALLRRMVAQDAAGRASEALQDASDVLTLEPKNHHALQVVARKRQSLNKKVDLGAVAPEASVAAFLFTEDRPLQCYACLKSLKHLRNARLNVTVFWAAERSCIHSYQLLEALPELRLPNVEVAWQEVKKGQLFEKFSRSVGRLSVEGIRSLLILSDTAVFHTDADMSAATAVLSDRNDTFAVRLDLNPRVEFFPKSQLCASAPHLKPFANDGRLLLWTRSFDASKMAYEAVPRESGWDEILDWTATLVRAAQISHFFSALQGQDVQSLQQMDDKAADWLSRRQRMKRSEVSHRSACFLEPLLVTLDPKVFGSTIEADALLRWTLYDSWKDRLPRLAEKLRWSEAEVMDYFKGVGEGSTEALQCLLDPSRYKDYYLDTVQVGLAPTTGLPQQLRDAPLVSWLVPARNCEFFILDCLRSIEKQVGLSPGCFEVVVVEDASEDRTDAVLHRFAKTRPYVRIIESDGVQQGVGGSLQVGWSHCRGSYIARLDADDEAEPERLLKQLRFFEQHPEVSIVGGRTSFFFSEQRKFSVEKISQKEDGRVVAAVWREFHGQQTSRAREQICLVQRGEDVVVADGPAEYSNCRLLLVGEESIAVNPDRWQQALLPFAEVLLLRSDPCEPASGSRWQHPSLLRVASIFEDVLIGTTACFRRSHFQECPFSREEAENHWLMVNLEPNQHAANLTDVLVRTRRHEGNRAVRDEAGIHESKCAAVQHYLKKTFNAHIDMHDAAALLNFRGPRTPEQGDKLLQILENVERSFFGNYIRPSEKGDFFNDFVAGREVALERAIISMRLRFRALHQELAQVITNVPDNSPRQHRSRTPPR</sequence>
<comment type="caution">
    <text evidence="3">The sequence shown here is derived from an EMBL/GenBank/DDBJ whole genome shotgun (WGS) entry which is preliminary data.</text>
</comment>
<dbReference type="CDD" id="cd00761">
    <property type="entry name" value="Glyco_tranf_GTA_type"/>
    <property type="match status" value="1"/>
</dbReference>
<reference evidence="3" key="1">
    <citation type="submission" date="2022-10" db="EMBL/GenBank/DDBJ databases">
        <authorList>
            <person name="Chen Y."/>
            <person name="Dougan E. K."/>
            <person name="Chan C."/>
            <person name="Rhodes N."/>
            <person name="Thang M."/>
        </authorList>
    </citation>
    <scope>NUCLEOTIDE SEQUENCE</scope>
</reference>
<dbReference type="InterPro" id="IPR011990">
    <property type="entry name" value="TPR-like_helical_dom_sf"/>
</dbReference>
<reference evidence="4 5" key="2">
    <citation type="submission" date="2024-05" db="EMBL/GenBank/DDBJ databases">
        <authorList>
            <person name="Chen Y."/>
            <person name="Shah S."/>
            <person name="Dougan E. K."/>
            <person name="Thang M."/>
            <person name="Chan C."/>
        </authorList>
    </citation>
    <scope>NUCLEOTIDE SEQUENCE [LARGE SCALE GENOMIC DNA]</scope>
</reference>
<dbReference type="InterPro" id="IPR019734">
    <property type="entry name" value="TPR_rpt"/>
</dbReference>